<dbReference type="Pfam" id="PF00293">
    <property type="entry name" value="NUDIX"/>
    <property type="match status" value="1"/>
</dbReference>
<sequence length="184" mass="21190">MVNTNRSKPKIITTKTIAKTRFFHVEHVNLHFSNGVNTHYERLKSDTRGAVLIVPMLDQETVLLVREYAVGTERYELALPKGHVEAEEDLLAAANREIMEEVSYGAHRLTYLTSFTLAPSYMSHHIHVVLAEDLYEEHRDGDEPEEIEVVPWKLSKLTDLIARQDCTEARSIAALFMIKERFNR</sequence>
<protein>
    <submittedName>
        <fullName evidence="3">ADP compounds hydrolase NudE</fullName>
        <ecNumber evidence="3">3.6.1.-</ecNumber>
    </submittedName>
</protein>
<evidence type="ECO:0000256" key="1">
    <source>
        <dbReference type="ARBA" id="ARBA00022801"/>
    </source>
</evidence>
<dbReference type="RefSeq" id="WP_197744670.1">
    <property type="nucleotide sequence ID" value="NZ_LR778175.1"/>
</dbReference>
<dbReference type="InterPro" id="IPR015797">
    <property type="entry name" value="NUDIX_hydrolase-like_dom_sf"/>
</dbReference>
<name>A0A7G1Q7S0_9GAMM</name>
<dbReference type="PANTHER" id="PTHR11839:SF12">
    <property type="entry name" value="ADP COMPOUNDS HYDROLASE NUDE"/>
    <property type="match status" value="1"/>
</dbReference>
<dbReference type="EC" id="3.6.1.-" evidence="3"/>
<dbReference type="GO" id="GO:0005829">
    <property type="term" value="C:cytosol"/>
    <property type="evidence" value="ECO:0007669"/>
    <property type="project" value="TreeGrafter"/>
</dbReference>
<dbReference type="NCBIfam" id="NF008736">
    <property type="entry name" value="PRK11762.1"/>
    <property type="match status" value="1"/>
</dbReference>
<dbReference type="FunFam" id="3.90.79.10:FF:000006">
    <property type="entry name" value="ADP compounds hydrolase NudE"/>
    <property type="match status" value="1"/>
</dbReference>
<dbReference type="AlphaFoldDB" id="A0A7G1Q7S0"/>
<dbReference type="InterPro" id="IPR000086">
    <property type="entry name" value="NUDIX_hydrolase_dom"/>
</dbReference>
<evidence type="ECO:0000313" key="4">
    <source>
        <dbReference type="Proteomes" id="UP000516072"/>
    </source>
</evidence>
<feature type="domain" description="Nudix hydrolase" evidence="2">
    <location>
        <begin position="43"/>
        <end position="179"/>
    </location>
</feature>
<dbReference type="CDD" id="cd24156">
    <property type="entry name" value="NUDIX_ADPRase_NudE"/>
    <property type="match status" value="1"/>
</dbReference>
<dbReference type="EMBL" id="LR778175">
    <property type="protein sequence ID" value="CAB1274706.1"/>
    <property type="molecule type" value="Genomic_DNA"/>
</dbReference>
<dbReference type="PROSITE" id="PS51462">
    <property type="entry name" value="NUDIX"/>
    <property type="match status" value="1"/>
</dbReference>
<dbReference type="PANTHER" id="PTHR11839">
    <property type="entry name" value="UDP/ADP-SUGAR PYROPHOSPHATASE"/>
    <property type="match status" value="1"/>
</dbReference>
<gene>
    <name evidence="3" type="primary">nudE</name>
    <name evidence="3" type="ORF">NSCAC_0303</name>
</gene>
<organism evidence="3 4">
    <name type="scientific">Candidatus Nitrosacidococcus tergens</name>
    <dbReference type="NCBI Taxonomy" id="553981"/>
    <lineage>
        <taxon>Bacteria</taxon>
        <taxon>Pseudomonadati</taxon>
        <taxon>Pseudomonadota</taxon>
        <taxon>Gammaproteobacteria</taxon>
        <taxon>Chromatiales</taxon>
        <taxon>Chromatiaceae</taxon>
        <taxon>Candidatus Nitrosacidococcus</taxon>
    </lineage>
</organism>
<dbReference type="GO" id="GO:0006753">
    <property type="term" value="P:nucleoside phosphate metabolic process"/>
    <property type="evidence" value="ECO:0007669"/>
    <property type="project" value="TreeGrafter"/>
</dbReference>
<dbReference type="KEGG" id="ntg:NSCAC_0303"/>
<dbReference type="GO" id="GO:0019144">
    <property type="term" value="F:ADP-sugar diphosphatase activity"/>
    <property type="evidence" value="ECO:0007669"/>
    <property type="project" value="TreeGrafter"/>
</dbReference>
<dbReference type="GO" id="GO:0019693">
    <property type="term" value="P:ribose phosphate metabolic process"/>
    <property type="evidence" value="ECO:0007669"/>
    <property type="project" value="TreeGrafter"/>
</dbReference>
<dbReference type="SUPFAM" id="SSF55811">
    <property type="entry name" value="Nudix"/>
    <property type="match status" value="1"/>
</dbReference>
<accession>A0A7G1Q7S0</accession>
<evidence type="ECO:0000259" key="2">
    <source>
        <dbReference type="PROSITE" id="PS51462"/>
    </source>
</evidence>
<dbReference type="Proteomes" id="UP000516072">
    <property type="component" value="Chromosome"/>
</dbReference>
<reference evidence="3 4" key="1">
    <citation type="submission" date="2020-03" db="EMBL/GenBank/DDBJ databases">
        <authorList>
            <person name="Picone N."/>
        </authorList>
    </citation>
    <scope>NUCLEOTIDE SEQUENCE [LARGE SCALE GENOMIC DNA]</scope>
    <source>
        <strain evidence="3">NSCAC1</strain>
    </source>
</reference>
<evidence type="ECO:0000313" key="3">
    <source>
        <dbReference type="EMBL" id="CAB1274706.1"/>
    </source>
</evidence>
<keyword evidence="4" id="KW-1185">Reference proteome</keyword>
<keyword evidence="1 3" id="KW-0378">Hydrolase</keyword>
<dbReference type="Gene3D" id="3.90.79.10">
    <property type="entry name" value="Nucleoside Triphosphate Pyrophosphohydrolase"/>
    <property type="match status" value="1"/>
</dbReference>
<proteinExistence type="predicted"/>